<dbReference type="PANTHER" id="PTHR10061">
    <property type="entry name" value="S-FORMYLGLUTATHIONE HYDROLASE"/>
    <property type="match status" value="1"/>
</dbReference>
<dbReference type="EC" id="3.1.2.12" evidence="2 6"/>
<dbReference type="InterPro" id="IPR014186">
    <property type="entry name" value="S-formylglutathione_hydrol"/>
</dbReference>
<sequence>MSLKLIEKHRSFGGEHCKYSHYSEVLQCDMIFSIYLPSNKEMKKIPLIWWLSGLTCTDDNFSQKSGFQRYAEKYQVAVVIPDTSPRGENVADDKAWDLGQGAGFYLNATQEPWAKHYKMYTYLVDELTAIATTLVPNFSGEESIMGHSMGGHGALVIGMKNPTRFKAISAFSPILSPSQVPWGIKAFSSYLGEDKNSWKEWDASELVKETSVPPILIMQGTQDEFYPEQLKETIFLNNAKENNQEVNYQKVEGYDHSYFTIASFIEDHIKFHKNYLNKY</sequence>
<dbReference type="Proteomes" id="UP000030595">
    <property type="component" value="Unassembled WGS sequence"/>
</dbReference>
<proteinExistence type="inferred from homology"/>
<keyword evidence="3 8" id="KW-0719">Serine esterase</keyword>
<dbReference type="AlphaFoldDB" id="A0A0A3IX86"/>
<dbReference type="InterPro" id="IPR029058">
    <property type="entry name" value="AB_hydrolase_fold"/>
</dbReference>
<evidence type="ECO:0000313" key="9">
    <source>
        <dbReference type="EMBL" id="KGR89379.1"/>
    </source>
</evidence>
<protein>
    <recommendedName>
        <fullName evidence="2 6">S-formylglutathione hydrolase</fullName>
        <ecNumber evidence="2 6">3.1.2.12</ecNumber>
    </recommendedName>
</protein>
<dbReference type="EMBL" id="JPVQ01000048">
    <property type="protein sequence ID" value="KGR89379.1"/>
    <property type="molecule type" value="Genomic_DNA"/>
</dbReference>
<comment type="caution">
    <text evidence="9">The sequence shown here is derived from an EMBL/GenBank/DDBJ whole genome shotgun (WGS) entry which is preliminary data.</text>
</comment>
<dbReference type="GO" id="GO:0052689">
    <property type="term" value="F:carboxylic ester hydrolase activity"/>
    <property type="evidence" value="ECO:0007669"/>
    <property type="project" value="UniProtKB-KW"/>
</dbReference>
<evidence type="ECO:0000256" key="7">
    <source>
        <dbReference type="PIRSR" id="PIRSR614186-1"/>
    </source>
</evidence>
<evidence type="ECO:0000256" key="4">
    <source>
        <dbReference type="ARBA" id="ARBA00022801"/>
    </source>
</evidence>
<dbReference type="PANTHER" id="PTHR10061:SF0">
    <property type="entry name" value="S-FORMYLGLUTATHIONE HYDROLASE"/>
    <property type="match status" value="1"/>
</dbReference>
<feature type="active site" description="Charge relay system" evidence="7">
    <location>
        <position position="223"/>
    </location>
</feature>
<feature type="active site" description="Charge relay system" evidence="7">
    <location>
        <position position="256"/>
    </location>
</feature>
<evidence type="ECO:0000256" key="2">
    <source>
        <dbReference type="ARBA" id="ARBA00012479"/>
    </source>
</evidence>
<name>A0A0A3IX86_9BACL</name>
<dbReference type="GO" id="GO:0005829">
    <property type="term" value="C:cytosol"/>
    <property type="evidence" value="ECO:0007669"/>
    <property type="project" value="TreeGrafter"/>
</dbReference>
<organism evidence="9 10">
    <name type="scientific">Ureibacillus massiliensis 4400831 = CIP 108448 = CCUG 49529</name>
    <dbReference type="NCBI Taxonomy" id="1211035"/>
    <lineage>
        <taxon>Bacteria</taxon>
        <taxon>Bacillati</taxon>
        <taxon>Bacillota</taxon>
        <taxon>Bacilli</taxon>
        <taxon>Bacillales</taxon>
        <taxon>Caryophanaceae</taxon>
        <taxon>Ureibacillus</taxon>
    </lineage>
</organism>
<evidence type="ECO:0000256" key="8">
    <source>
        <dbReference type="RuleBase" id="RU363068"/>
    </source>
</evidence>
<evidence type="ECO:0000256" key="1">
    <source>
        <dbReference type="ARBA" id="ARBA00005622"/>
    </source>
</evidence>
<gene>
    <name evidence="9" type="ORF">CD30_17095</name>
</gene>
<dbReference type="eggNOG" id="COG0627">
    <property type="taxonomic scope" value="Bacteria"/>
</dbReference>
<keyword evidence="10" id="KW-1185">Reference proteome</keyword>
<dbReference type="GO" id="GO:0018738">
    <property type="term" value="F:S-formylglutathione hydrolase activity"/>
    <property type="evidence" value="ECO:0007669"/>
    <property type="project" value="UniProtKB-UniRule"/>
</dbReference>
<comment type="similarity">
    <text evidence="1 8">Belongs to the esterase D family.</text>
</comment>
<evidence type="ECO:0000256" key="6">
    <source>
        <dbReference type="NCBIfam" id="TIGR02821"/>
    </source>
</evidence>
<comment type="function">
    <text evidence="8">Serine hydrolase involved in the detoxification of formaldehyde.</text>
</comment>
<evidence type="ECO:0000256" key="3">
    <source>
        <dbReference type="ARBA" id="ARBA00022487"/>
    </source>
</evidence>
<dbReference type="FunFam" id="3.40.50.1820:FF:000002">
    <property type="entry name" value="S-formylglutathione hydrolase"/>
    <property type="match status" value="1"/>
</dbReference>
<dbReference type="RefSeq" id="WP_036179334.1">
    <property type="nucleotide sequence ID" value="NZ_AVCZ01000048.1"/>
</dbReference>
<dbReference type="Gene3D" id="3.40.50.1820">
    <property type="entry name" value="alpha/beta hydrolase"/>
    <property type="match status" value="1"/>
</dbReference>
<accession>A0A0A3IX86</accession>
<dbReference type="NCBIfam" id="TIGR02821">
    <property type="entry name" value="fghA_ester_D"/>
    <property type="match status" value="1"/>
</dbReference>
<dbReference type="OrthoDB" id="9777383at2"/>
<dbReference type="Pfam" id="PF00756">
    <property type="entry name" value="Esterase"/>
    <property type="match status" value="1"/>
</dbReference>
<evidence type="ECO:0000313" key="10">
    <source>
        <dbReference type="Proteomes" id="UP000030595"/>
    </source>
</evidence>
<dbReference type="InterPro" id="IPR000801">
    <property type="entry name" value="Esterase-like"/>
</dbReference>
<reference evidence="9 10" key="1">
    <citation type="submission" date="2014-02" db="EMBL/GenBank/DDBJ databases">
        <title>Draft genome sequence of Lysinibacillus massiliensis CCUG 49529.</title>
        <authorList>
            <person name="Zhang F."/>
            <person name="Wang G."/>
            <person name="Zhang L."/>
        </authorList>
    </citation>
    <scope>NUCLEOTIDE SEQUENCE [LARGE SCALE GENOMIC DNA]</scope>
    <source>
        <strain evidence="9 10">CCUG 49529</strain>
    </source>
</reference>
<feature type="active site" description="Charge relay system" evidence="7">
    <location>
        <position position="148"/>
    </location>
</feature>
<dbReference type="GO" id="GO:0046294">
    <property type="term" value="P:formaldehyde catabolic process"/>
    <property type="evidence" value="ECO:0007669"/>
    <property type="project" value="InterPro"/>
</dbReference>
<comment type="catalytic activity">
    <reaction evidence="5 8">
        <text>S-formylglutathione + H2O = formate + glutathione + H(+)</text>
        <dbReference type="Rhea" id="RHEA:14961"/>
        <dbReference type="ChEBI" id="CHEBI:15377"/>
        <dbReference type="ChEBI" id="CHEBI:15378"/>
        <dbReference type="ChEBI" id="CHEBI:15740"/>
        <dbReference type="ChEBI" id="CHEBI:57688"/>
        <dbReference type="ChEBI" id="CHEBI:57925"/>
        <dbReference type="EC" id="3.1.2.12"/>
    </reaction>
</comment>
<dbReference type="SUPFAM" id="SSF53474">
    <property type="entry name" value="alpha/beta-Hydrolases"/>
    <property type="match status" value="1"/>
</dbReference>
<evidence type="ECO:0000256" key="5">
    <source>
        <dbReference type="ARBA" id="ARBA00047590"/>
    </source>
</evidence>
<keyword evidence="4 8" id="KW-0378">Hydrolase</keyword>